<keyword evidence="7" id="KW-0406">Ion transport</keyword>
<sequence>MRHRHMFVLLLAASGTCLAQDGNEIYGIADLGVRYVDNLGANNAPTAGGALPTVSSGVNKTSRWGLRGQESLGGGWQALYRLEGGLNLDTGSSAKSDKLFDRQAWVGLKTPLGSIYLGRQANLISDALSTVDPLGIRYASFNPNVNITGMSNTAFGRHSFGQQYGTSGYADNFYRLDNTVKVTTNLGPVVARAAYSFGETPGATSPMSTWGGGLTYQQADVAVSGAVMRLRNRDNLALDAASLGAAYKLGDWHFKANGGYNRADTGAGQTVHQRVLSAGVSRQLRPDLLLTTAYFKVRRTTTGRVDDGFQRAFAYLEKSLSPRTTVYLESDYTLWQGDAAGVTGNRPNDRRGLGMTLGLMEKF</sequence>
<dbReference type="Proteomes" id="UP000175989">
    <property type="component" value="Unassembled WGS sequence"/>
</dbReference>
<name>A0A1E7W8P4_9BURK</name>
<evidence type="ECO:0000256" key="3">
    <source>
        <dbReference type="ARBA" id="ARBA00022448"/>
    </source>
</evidence>
<comment type="caution">
    <text evidence="13">The sequence shown here is derived from an EMBL/GenBank/DDBJ whole genome shotgun (WGS) entry which is preliminary data.</text>
</comment>
<dbReference type="Pfam" id="PF13609">
    <property type="entry name" value="Porin_4"/>
    <property type="match status" value="1"/>
</dbReference>
<dbReference type="AlphaFoldDB" id="A0A1E7W8P4"/>
<dbReference type="PATRIC" id="fig|762836.4.peg.5018"/>
<dbReference type="InterPro" id="IPR023614">
    <property type="entry name" value="Porin_dom_sf"/>
</dbReference>
<evidence type="ECO:0000256" key="6">
    <source>
        <dbReference type="ARBA" id="ARBA00022729"/>
    </source>
</evidence>
<keyword evidence="5" id="KW-0812">Transmembrane</keyword>
<keyword evidence="6 11" id="KW-0732">Signal</keyword>
<evidence type="ECO:0000259" key="12">
    <source>
        <dbReference type="Pfam" id="PF13609"/>
    </source>
</evidence>
<evidence type="ECO:0000313" key="14">
    <source>
        <dbReference type="Proteomes" id="UP000175989"/>
    </source>
</evidence>
<dbReference type="GO" id="GO:0046930">
    <property type="term" value="C:pore complex"/>
    <property type="evidence" value="ECO:0007669"/>
    <property type="project" value="UniProtKB-KW"/>
</dbReference>
<reference evidence="14" key="1">
    <citation type="journal article" date="2016" name="Front. Microbiol.">
        <title>Molecular Keys to the Janthinobacterium and Duganella spp. Interaction with the Plant Pathogen Fusarium graminearum.</title>
        <authorList>
            <person name="Haack F.S."/>
            <person name="Poehlein A."/>
            <person name="Kroger C."/>
            <person name="Voigt C.A."/>
            <person name="Piepenbring M."/>
            <person name="Bode H.B."/>
            <person name="Daniel R."/>
            <person name="Schafer W."/>
            <person name="Streit W.R."/>
        </authorList>
    </citation>
    <scope>NUCLEOTIDE SEQUENCE [LARGE SCALE GENOMIC DNA]</scope>
    <source>
        <strain evidence="14">T54</strain>
    </source>
</reference>
<dbReference type="SUPFAM" id="SSF56935">
    <property type="entry name" value="Porins"/>
    <property type="match status" value="1"/>
</dbReference>
<dbReference type="CDD" id="cd00342">
    <property type="entry name" value="gram_neg_porins"/>
    <property type="match status" value="1"/>
</dbReference>
<keyword evidence="8" id="KW-0626">Porin</keyword>
<dbReference type="PANTHER" id="PTHR34501:SF9">
    <property type="entry name" value="MAJOR OUTER MEMBRANE PROTEIN P.IA"/>
    <property type="match status" value="1"/>
</dbReference>
<evidence type="ECO:0000256" key="1">
    <source>
        <dbReference type="ARBA" id="ARBA00004571"/>
    </source>
</evidence>
<evidence type="ECO:0000256" key="2">
    <source>
        <dbReference type="ARBA" id="ARBA00011233"/>
    </source>
</evidence>
<keyword evidence="9" id="KW-0472">Membrane</keyword>
<keyword evidence="3" id="KW-0813">Transport</keyword>
<evidence type="ECO:0000313" key="13">
    <source>
        <dbReference type="EMBL" id="OEZ92618.1"/>
    </source>
</evidence>
<feature type="chain" id="PRO_5009206676" evidence="11">
    <location>
        <begin position="20"/>
        <end position="363"/>
    </location>
</feature>
<evidence type="ECO:0000256" key="8">
    <source>
        <dbReference type="ARBA" id="ARBA00023114"/>
    </source>
</evidence>
<keyword evidence="4" id="KW-1134">Transmembrane beta strand</keyword>
<feature type="signal peptide" evidence="11">
    <location>
        <begin position="1"/>
        <end position="19"/>
    </location>
</feature>
<keyword evidence="10" id="KW-0998">Cell outer membrane</keyword>
<dbReference type="InterPro" id="IPR050298">
    <property type="entry name" value="Gram-neg_bact_OMP"/>
</dbReference>
<dbReference type="PANTHER" id="PTHR34501">
    <property type="entry name" value="PROTEIN YDDL-RELATED"/>
    <property type="match status" value="1"/>
</dbReference>
<evidence type="ECO:0000256" key="5">
    <source>
        <dbReference type="ARBA" id="ARBA00022692"/>
    </source>
</evidence>
<protein>
    <submittedName>
        <fullName evidence="13">Outer membrane porin protein</fullName>
    </submittedName>
</protein>
<evidence type="ECO:0000256" key="9">
    <source>
        <dbReference type="ARBA" id="ARBA00023136"/>
    </source>
</evidence>
<dbReference type="EMBL" id="LROM01000147">
    <property type="protein sequence ID" value="OEZ92618.1"/>
    <property type="molecule type" value="Genomic_DNA"/>
</dbReference>
<accession>A0A1E7W8P4</accession>
<proteinExistence type="predicted"/>
<evidence type="ECO:0000256" key="7">
    <source>
        <dbReference type="ARBA" id="ARBA00023065"/>
    </source>
</evidence>
<comment type="subunit">
    <text evidence="2">Homotrimer.</text>
</comment>
<organism evidence="13 14">
    <name type="scientific">Duganella phyllosphaerae</name>
    <dbReference type="NCBI Taxonomy" id="762836"/>
    <lineage>
        <taxon>Bacteria</taxon>
        <taxon>Pseudomonadati</taxon>
        <taxon>Pseudomonadota</taxon>
        <taxon>Betaproteobacteria</taxon>
        <taxon>Burkholderiales</taxon>
        <taxon>Oxalobacteraceae</taxon>
        <taxon>Telluria group</taxon>
        <taxon>Duganella</taxon>
    </lineage>
</organism>
<evidence type="ECO:0000256" key="11">
    <source>
        <dbReference type="SAM" id="SignalP"/>
    </source>
</evidence>
<evidence type="ECO:0000256" key="4">
    <source>
        <dbReference type="ARBA" id="ARBA00022452"/>
    </source>
</evidence>
<gene>
    <name evidence="13" type="ORF">DUPY_48770</name>
</gene>
<comment type="subcellular location">
    <subcellularLocation>
        <location evidence="1">Cell outer membrane</location>
        <topology evidence="1">Multi-pass membrane protein</topology>
    </subcellularLocation>
</comment>
<dbReference type="GO" id="GO:0015288">
    <property type="term" value="F:porin activity"/>
    <property type="evidence" value="ECO:0007669"/>
    <property type="project" value="UniProtKB-KW"/>
</dbReference>
<dbReference type="Gene3D" id="2.40.160.10">
    <property type="entry name" value="Porin"/>
    <property type="match status" value="1"/>
</dbReference>
<dbReference type="RefSeq" id="WP_070251749.1">
    <property type="nucleotide sequence ID" value="NZ_LROM01000147.1"/>
</dbReference>
<dbReference type="GO" id="GO:0009279">
    <property type="term" value="C:cell outer membrane"/>
    <property type="evidence" value="ECO:0007669"/>
    <property type="project" value="UniProtKB-SubCell"/>
</dbReference>
<dbReference type="InterPro" id="IPR033900">
    <property type="entry name" value="Gram_neg_porin_domain"/>
</dbReference>
<dbReference type="OrthoDB" id="6975458at2"/>
<feature type="domain" description="Porin" evidence="12">
    <location>
        <begin position="9"/>
        <end position="332"/>
    </location>
</feature>
<keyword evidence="14" id="KW-1185">Reference proteome</keyword>
<evidence type="ECO:0000256" key="10">
    <source>
        <dbReference type="ARBA" id="ARBA00023237"/>
    </source>
</evidence>
<dbReference type="GO" id="GO:0006811">
    <property type="term" value="P:monoatomic ion transport"/>
    <property type="evidence" value="ECO:0007669"/>
    <property type="project" value="UniProtKB-KW"/>
</dbReference>